<dbReference type="InterPro" id="IPR037019">
    <property type="entry name" value="Glyco_hydro_7_sf"/>
</dbReference>
<proteinExistence type="inferred from homology"/>
<dbReference type="SUPFAM" id="SSF49899">
    <property type="entry name" value="Concanavalin A-like lectins/glucanases"/>
    <property type="match status" value="1"/>
</dbReference>
<dbReference type="GO" id="GO:0016162">
    <property type="term" value="F:cellulose 1,4-beta-cellobiosidase activity"/>
    <property type="evidence" value="ECO:0007669"/>
    <property type="project" value="UniProtKB-EC"/>
</dbReference>
<evidence type="ECO:0000256" key="8">
    <source>
        <dbReference type="ARBA" id="ARBA00023326"/>
    </source>
</evidence>
<dbReference type="Proteomes" id="UP000305067">
    <property type="component" value="Unassembled WGS sequence"/>
</dbReference>
<evidence type="ECO:0000256" key="6">
    <source>
        <dbReference type="ARBA" id="ARBA00023277"/>
    </source>
</evidence>
<comment type="similarity">
    <text evidence="2 9">Belongs to the glycosyl hydrolase 7 (cellulase C) family.</text>
</comment>
<keyword evidence="3" id="KW-0732">Signal</keyword>
<evidence type="ECO:0000313" key="11">
    <source>
        <dbReference type="Proteomes" id="UP000305067"/>
    </source>
</evidence>
<dbReference type="InterPro" id="IPR013320">
    <property type="entry name" value="ConA-like_dom_sf"/>
</dbReference>
<dbReference type="Gene3D" id="2.70.100.10">
    <property type="entry name" value="Glycoside hydrolase, family 7, domain"/>
    <property type="match status" value="1"/>
</dbReference>
<dbReference type="CDD" id="cd07999">
    <property type="entry name" value="GH7_CBH_EG"/>
    <property type="match status" value="1"/>
</dbReference>
<evidence type="ECO:0000256" key="7">
    <source>
        <dbReference type="ARBA" id="ARBA00023295"/>
    </source>
</evidence>
<organism evidence="10 11">
    <name type="scientific">Pterulicium gracile</name>
    <dbReference type="NCBI Taxonomy" id="1884261"/>
    <lineage>
        <taxon>Eukaryota</taxon>
        <taxon>Fungi</taxon>
        <taxon>Dikarya</taxon>
        <taxon>Basidiomycota</taxon>
        <taxon>Agaricomycotina</taxon>
        <taxon>Agaricomycetes</taxon>
        <taxon>Agaricomycetidae</taxon>
        <taxon>Agaricales</taxon>
        <taxon>Pleurotineae</taxon>
        <taxon>Pterulaceae</taxon>
        <taxon>Pterulicium</taxon>
    </lineage>
</organism>
<comment type="catalytic activity">
    <reaction evidence="1">
        <text>Hydrolysis of (1-&gt;4)-beta-D-glucosidic linkages in cellulose and cellotetraose, releasing cellobiose from the non-reducing ends of the chains.</text>
        <dbReference type="EC" id="3.2.1.91"/>
    </reaction>
</comment>
<dbReference type="EMBL" id="ML178865">
    <property type="protein sequence ID" value="TFK96197.1"/>
    <property type="molecule type" value="Genomic_DNA"/>
</dbReference>
<dbReference type="PRINTS" id="PR00734">
    <property type="entry name" value="GLHYDRLASE7"/>
</dbReference>
<evidence type="ECO:0000256" key="5">
    <source>
        <dbReference type="ARBA" id="ARBA00023001"/>
    </source>
</evidence>
<evidence type="ECO:0000256" key="2">
    <source>
        <dbReference type="ARBA" id="ARBA00006044"/>
    </source>
</evidence>
<keyword evidence="11" id="KW-1185">Reference proteome</keyword>
<dbReference type="PANTHER" id="PTHR33753">
    <property type="entry name" value="1,4-BETA-D-GLUCAN CELLOBIOHYDROLASE B"/>
    <property type="match status" value="1"/>
</dbReference>
<keyword evidence="8 9" id="KW-0624">Polysaccharide degradation</keyword>
<dbReference type="GO" id="GO:0030245">
    <property type="term" value="P:cellulose catabolic process"/>
    <property type="evidence" value="ECO:0007669"/>
    <property type="project" value="UniProtKB-KW"/>
</dbReference>
<accession>A0A5C3Q4W7</accession>
<keyword evidence="4 9" id="KW-0378">Hydrolase</keyword>
<dbReference type="OrthoDB" id="412382at2759"/>
<dbReference type="Pfam" id="PF00840">
    <property type="entry name" value="Glyco_hydro_7"/>
    <property type="match status" value="1"/>
</dbReference>
<gene>
    <name evidence="10" type="ORF">BDV98DRAFT_516255</name>
</gene>
<evidence type="ECO:0000256" key="4">
    <source>
        <dbReference type="ARBA" id="ARBA00022801"/>
    </source>
</evidence>
<dbReference type="STRING" id="1884261.A0A5C3Q4W7"/>
<reference evidence="10 11" key="1">
    <citation type="journal article" date="2019" name="Nat. Ecol. Evol.">
        <title>Megaphylogeny resolves global patterns of mushroom evolution.</title>
        <authorList>
            <person name="Varga T."/>
            <person name="Krizsan K."/>
            <person name="Foldi C."/>
            <person name="Dima B."/>
            <person name="Sanchez-Garcia M."/>
            <person name="Sanchez-Ramirez S."/>
            <person name="Szollosi G.J."/>
            <person name="Szarkandi J.G."/>
            <person name="Papp V."/>
            <person name="Albert L."/>
            <person name="Andreopoulos W."/>
            <person name="Angelini C."/>
            <person name="Antonin V."/>
            <person name="Barry K.W."/>
            <person name="Bougher N.L."/>
            <person name="Buchanan P."/>
            <person name="Buyck B."/>
            <person name="Bense V."/>
            <person name="Catcheside P."/>
            <person name="Chovatia M."/>
            <person name="Cooper J."/>
            <person name="Damon W."/>
            <person name="Desjardin D."/>
            <person name="Finy P."/>
            <person name="Geml J."/>
            <person name="Haridas S."/>
            <person name="Hughes K."/>
            <person name="Justo A."/>
            <person name="Karasinski D."/>
            <person name="Kautmanova I."/>
            <person name="Kiss B."/>
            <person name="Kocsube S."/>
            <person name="Kotiranta H."/>
            <person name="LaButti K.M."/>
            <person name="Lechner B.E."/>
            <person name="Liimatainen K."/>
            <person name="Lipzen A."/>
            <person name="Lukacs Z."/>
            <person name="Mihaltcheva S."/>
            <person name="Morgado L.N."/>
            <person name="Niskanen T."/>
            <person name="Noordeloos M.E."/>
            <person name="Ohm R.A."/>
            <person name="Ortiz-Santana B."/>
            <person name="Ovrebo C."/>
            <person name="Racz N."/>
            <person name="Riley R."/>
            <person name="Savchenko A."/>
            <person name="Shiryaev A."/>
            <person name="Soop K."/>
            <person name="Spirin V."/>
            <person name="Szebenyi C."/>
            <person name="Tomsovsky M."/>
            <person name="Tulloss R.E."/>
            <person name="Uehling J."/>
            <person name="Grigoriev I.V."/>
            <person name="Vagvolgyi C."/>
            <person name="Papp T."/>
            <person name="Martin F.M."/>
            <person name="Miettinen O."/>
            <person name="Hibbett D.S."/>
            <person name="Nagy L.G."/>
        </authorList>
    </citation>
    <scope>NUCLEOTIDE SEQUENCE [LARGE SCALE GENOMIC DNA]</scope>
    <source>
        <strain evidence="10 11">CBS 309.79</strain>
    </source>
</reference>
<evidence type="ECO:0000256" key="9">
    <source>
        <dbReference type="RuleBase" id="RU361164"/>
    </source>
</evidence>
<dbReference type="PANTHER" id="PTHR33753:SF2">
    <property type="entry name" value="GLYCOSIDE HYDROLASE FAMILY 7 PROTEIN"/>
    <property type="match status" value="1"/>
</dbReference>
<dbReference type="AlphaFoldDB" id="A0A5C3Q4W7"/>
<name>A0A5C3Q4W7_9AGAR</name>
<keyword evidence="5 9" id="KW-0136">Cellulose degradation</keyword>
<feature type="non-terminal residue" evidence="10">
    <location>
        <position position="1"/>
    </location>
</feature>
<evidence type="ECO:0000256" key="3">
    <source>
        <dbReference type="ARBA" id="ARBA00022729"/>
    </source>
</evidence>
<evidence type="ECO:0000256" key="1">
    <source>
        <dbReference type="ARBA" id="ARBA00001641"/>
    </source>
</evidence>
<dbReference type="InterPro" id="IPR001722">
    <property type="entry name" value="Glyco_hydro_7"/>
</dbReference>
<protein>
    <recommendedName>
        <fullName evidence="9">Glucanase</fullName>
        <ecNumber evidence="9">3.2.1.-</ecNumber>
    </recommendedName>
</protein>
<keyword evidence="6" id="KW-0119">Carbohydrate metabolism</keyword>
<dbReference type="EC" id="3.2.1.-" evidence="9"/>
<keyword evidence="7 9" id="KW-0326">Glycosidase</keyword>
<evidence type="ECO:0000313" key="10">
    <source>
        <dbReference type="EMBL" id="TFK96197.1"/>
    </source>
</evidence>
<sequence length="377" mass="40091">CPNPTTCATNCAVDGADYSGTYGITTSGNALTLKFVTNGPYSKNIGSRVYLMESASAYQMFNLNNQEFTFDVDMSNLPCGLNGALYFVQMDKDGGMSRFPANKAGAKYGTGYCDTQCPHDIKFINGEANVLGWAPSSNDANSGKGQYGTCCNEMDIWEANNNAAAVTPHVCRGTGGQTRCTGNDCGDGDNRYKGVCDKDGCDFNSYRMGDKNFFGAGKTVNSMAKMTVVTQFVSTGGNLSEIKRLYVQNGKVINNSYSTFSGLTQYNSVSDAFCKAQKTLFGDTPSFSDRGGMAAMGKAFQAGMVLVMSLWDDHDAEMLWLDSNYPLDKDAATPGVARGSCAADSGKPATVESVSANASVTFSNIKYGPIGSTYKAT</sequence>